<accession>A0A8X6J7P3</accession>
<keyword evidence="11" id="KW-0472">Membrane</keyword>
<evidence type="ECO:0000313" key="14">
    <source>
        <dbReference type="Proteomes" id="UP000887116"/>
    </source>
</evidence>
<keyword evidence="5" id="KW-1052">Target cell membrane</keyword>
<organism evidence="13 14">
    <name type="scientific">Trichonephila clavata</name>
    <name type="common">Joro spider</name>
    <name type="synonym">Nephila clavata</name>
    <dbReference type="NCBI Taxonomy" id="2740835"/>
    <lineage>
        <taxon>Eukaryota</taxon>
        <taxon>Metazoa</taxon>
        <taxon>Ecdysozoa</taxon>
        <taxon>Arthropoda</taxon>
        <taxon>Chelicerata</taxon>
        <taxon>Arachnida</taxon>
        <taxon>Araneae</taxon>
        <taxon>Araneomorphae</taxon>
        <taxon>Entelegynae</taxon>
        <taxon>Araneoidea</taxon>
        <taxon>Nephilidae</taxon>
        <taxon>Trichonephila</taxon>
    </lineage>
</organism>
<evidence type="ECO:0000256" key="1">
    <source>
        <dbReference type="ARBA" id="ARBA00004175"/>
    </source>
</evidence>
<dbReference type="InterPro" id="IPR002110">
    <property type="entry name" value="Ankyrin_rpt"/>
</dbReference>
<evidence type="ECO:0000256" key="10">
    <source>
        <dbReference type="ARBA" id="ARBA00023043"/>
    </source>
</evidence>
<protein>
    <recommendedName>
        <fullName evidence="15">Ankyrin repeat protein</fullName>
    </recommendedName>
</protein>
<keyword evidence="10 12" id="KW-0040">ANK repeat</keyword>
<dbReference type="EMBL" id="BMAO01026997">
    <property type="protein sequence ID" value="GFR13853.1"/>
    <property type="molecule type" value="Genomic_DNA"/>
</dbReference>
<feature type="repeat" description="ANK" evidence="12">
    <location>
        <begin position="346"/>
        <end position="378"/>
    </location>
</feature>
<evidence type="ECO:0000256" key="11">
    <source>
        <dbReference type="ARBA" id="ARBA00023298"/>
    </source>
</evidence>
<dbReference type="Proteomes" id="UP000887116">
    <property type="component" value="Unassembled WGS sequence"/>
</dbReference>
<dbReference type="InterPro" id="IPR011990">
    <property type="entry name" value="TPR-like_helical_dom_sf"/>
</dbReference>
<dbReference type="SUPFAM" id="SSF48452">
    <property type="entry name" value="TPR-like"/>
    <property type="match status" value="1"/>
</dbReference>
<sequence>MICVENHGTDAMEILFVSSYLAPGIIDSDVLLSVITDSRSLSRAIELLKRHSLIKRTGSETDFIIKKYTQSMIRKIFKNVGLEKHFLFQIFRKLWDQLVQVKYLDHLMSFLTHAKQYQLFHKSIISVRDLVLENLVEQNRFQEAYSFSKAALNFLRNNLGEAHPIMLEFQYNITGLLGDMGKSAEAEKLLTSILKENIKSSNKTEELITRHVLLKHLIEQYKYKEALTVLETVLGDEDISEVTNELNLSAWHNYGIILMDMGKISEAYNILRDVLKRKREICDPEGDGVAYTRTAIASILRKQRRYTKALEICLPEILENRCSIVDLNGVEIIGNKDTDDCIPDYESKWPLHHAAENGDVNTVKGLLLRGAPYCEKDCDGKTPLQLTSNEEIKLLLNLAKCLFRHVRNGSDCDILEYRAVMHARDRNGYSALHWIAYHGNQSALRQILEAGVDITHVSNKGNTALHLAVSRGHREIVEIMLQRAKRSELKKLLNTKTTMAGSGALHVAAQMGHLEIVKCLLKYGAIYDIRNNKLETPWHLAHDSVINKILDDIHDLFSSSRDGNEDAIVKLGRKGSDEIEAITGARNSQGHTLLEIAITNNRHGIADKLIKILKESTEMEEDS</sequence>
<feature type="repeat" description="ANK" evidence="12">
    <location>
        <begin position="427"/>
        <end position="459"/>
    </location>
</feature>
<evidence type="ECO:0000313" key="13">
    <source>
        <dbReference type="EMBL" id="GFR13853.1"/>
    </source>
</evidence>
<keyword evidence="4" id="KW-0964">Secreted</keyword>
<dbReference type="Gene3D" id="1.25.40.10">
    <property type="entry name" value="Tetratricopeptide repeat domain"/>
    <property type="match status" value="2"/>
</dbReference>
<dbReference type="PANTHER" id="PTHR24203:SF45">
    <property type="entry name" value="ANKYRIN REPEAT DOMAIN 6"/>
    <property type="match status" value="1"/>
</dbReference>
<evidence type="ECO:0000256" key="9">
    <source>
        <dbReference type="ARBA" id="ARBA00023028"/>
    </source>
</evidence>
<dbReference type="Pfam" id="PF12796">
    <property type="entry name" value="Ank_2"/>
    <property type="match status" value="1"/>
</dbReference>
<dbReference type="GO" id="GO:0090729">
    <property type="term" value="F:toxin activity"/>
    <property type="evidence" value="ECO:0007669"/>
    <property type="project" value="UniProtKB-KW"/>
</dbReference>
<evidence type="ECO:0000256" key="4">
    <source>
        <dbReference type="ARBA" id="ARBA00022525"/>
    </source>
</evidence>
<dbReference type="SUPFAM" id="SSF48403">
    <property type="entry name" value="Ankyrin repeat"/>
    <property type="match status" value="1"/>
</dbReference>
<keyword evidence="7" id="KW-0528">Neurotoxin</keyword>
<evidence type="ECO:0000256" key="3">
    <source>
        <dbReference type="ARBA" id="ARBA00022483"/>
    </source>
</evidence>
<keyword evidence="14" id="KW-1185">Reference proteome</keyword>
<comment type="caution">
    <text evidence="13">The sequence shown here is derived from an EMBL/GenBank/DDBJ whole genome shotgun (WGS) entry which is preliminary data.</text>
</comment>
<keyword evidence="6" id="KW-0800">Toxin</keyword>
<evidence type="ECO:0000256" key="7">
    <source>
        <dbReference type="ARBA" id="ARBA00022699"/>
    </source>
</evidence>
<dbReference type="GO" id="GO:0005576">
    <property type="term" value="C:extracellular region"/>
    <property type="evidence" value="ECO:0007669"/>
    <property type="project" value="UniProtKB-SubCell"/>
</dbReference>
<dbReference type="AlphaFoldDB" id="A0A8X6J7P3"/>
<gene>
    <name evidence="13" type="ORF">TNCT_102691</name>
</gene>
<dbReference type="Gene3D" id="1.25.40.20">
    <property type="entry name" value="Ankyrin repeat-containing domain"/>
    <property type="match status" value="2"/>
</dbReference>
<evidence type="ECO:0000256" key="2">
    <source>
        <dbReference type="ARBA" id="ARBA00004613"/>
    </source>
</evidence>
<comment type="subcellular location">
    <subcellularLocation>
        <location evidence="2">Secreted</location>
    </subcellularLocation>
    <subcellularLocation>
        <location evidence="1">Target cell membrane</location>
    </subcellularLocation>
</comment>
<evidence type="ECO:0000256" key="5">
    <source>
        <dbReference type="ARBA" id="ARBA00022537"/>
    </source>
</evidence>
<dbReference type="PROSITE" id="PS50088">
    <property type="entry name" value="ANK_REPEAT"/>
    <property type="match status" value="4"/>
</dbReference>
<feature type="repeat" description="ANK" evidence="12">
    <location>
        <begin position="500"/>
        <end position="532"/>
    </location>
</feature>
<dbReference type="Pfam" id="PF00023">
    <property type="entry name" value="Ank"/>
    <property type="match status" value="2"/>
</dbReference>
<keyword evidence="9" id="KW-0638">Presynaptic neurotoxin</keyword>
<dbReference type="SMART" id="SM00248">
    <property type="entry name" value="ANK"/>
    <property type="match status" value="6"/>
</dbReference>
<evidence type="ECO:0000256" key="12">
    <source>
        <dbReference type="PROSITE-ProRule" id="PRU00023"/>
    </source>
</evidence>
<evidence type="ECO:0008006" key="15">
    <source>
        <dbReference type="Google" id="ProtNLM"/>
    </source>
</evidence>
<keyword evidence="3" id="KW-0268">Exocytosis</keyword>
<reference evidence="13" key="1">
    <citation type="submission" date="2020-07" db="EMBL/GenBank/DDBJ databases">
        <title>Multicomponent nature underlies the extraordinary mechanical properties of spider dragline silk.</title>
        <authorList>
            <person name="Kono N."/>
            <person name="Nakamura H."/>
            <person name="Mori M."/>
            <person name="Yoshida Y."/>
            <person name="Ohtoshi R."/>
            <person name="Malay A.D."/>
            <person name="Moran D.A.P."/>
            <person name="Tomita M."/>
            <person name="Numata K."/>
            <person name="Arakawa K."/>
        </authorList>
    </citation>
    <scope>NUCLEOTIDE SEQUENCE</scope>
</reference>
<dbReference type="GO" id="GO:0044231">
    <property type="term" value="C:host cell presynaptic membrane"/>
    <property type="evidence" value="ECO:0007669"/>
    <property type="project" value="UniProtKB-KW"/>
</dbReference>
<dbReference type="GO" id="GO:0006887">
    <property type="term" value="P:exocytosis"/>
    <property type="evidence" value="ECO:0007669"/>
    <property type="project" value="UniProtKB-KW"/>
</dbReference>
<proteinExistence type="predicted"/>
<dbReference type="PANTHER" id="PTHR24203">
    <property type="entry name" value="ANKYRIN REPEAT FAMILY PROTEIN"/>
    <property type="match status" value="1"/>
</dbReference>
<keyword evidence="11" id="KW-1053">Target membrane</keyword>
<feature type="repeat" description="ANK" evidence="12">
    <location>
        <begin position="460"/>
        <end position="492"/>
    </location>
</feature>
<name>A0A8X6J7P3_TRICU</name>
<evidence type="ECO:0000256" key="6">
    <source>
        <dbReference type="ARBA" id="ARBA00022656"/>
    </source>
</evidence>
<dbReference type="PROSITE" id="PS50297">
    <property type="entry name" value="ANK_REP_REGION"/>
    <property type="match status" value="4"/>
</dbReference>
<evidence type="ECO:0000256" key="8">
    <source>
        <dbReference type="ARBA" id="ARBA00022737"/>
    </source>
</evidence>
<dbReference type="InterPro" id="IPR036770">
    <property type="entry name" value="Ankyrin_rpt-contain_sf"/>
</dbReference>
<dbReference type="PRINTS" id="PR01415">
    <property type="entry name" value="ANKYRIN"/>
</dbReference>
<dbReference type="GO" id="GO:0044218">
    <property type="term" value="C:other organism cell membrane"/>
    <property type="evidence" value="ECO:0007669"/>
    <property type="project" value="UniProtKB-KW"/>
</dbReference>
<dbReference type="OrthoDB" id="1893551at2759"/>
<keyword evidence="8" id="KW-0677">Repeat</keyword>